<dbReference type="NCBIfam" id="TIGR01900">
    <property type="entry name" value="dapE-gram_pos"/>
    <property type="match status" value="1"/>
</dbReference>
<protein>
    <recommendedName>
        <fullName evidence="3">Succinyl-diaminopimelate desuccinylase</fullName>
        <ecNumber evidence="3">3.5.1.18</ecNumber>
    </recommendedName>
</protein>
<dbReference type="GO" id="GO:0009014">
    <property type="term" value="F:succinyl-diaminopimelate desuccinylase activity"/>
    <property type="evidence" value="ECO:0007669"/>
    <property type="project" value="UniProtKB-UniRule"/>
</dbReference>
<dbReference type="SUPFAM" id="SSF53187">
    <property type="entry name" value="Zn-dependent exopeptidases"/>
    <property type="match status" value="1"/>
</dbReference>
<dbReference type="AlphaFoldDB" id="A0A4R0QSR1"/>
<dbReference type="OrthoDB" id="7055905at2"/>
<keyword evidence="6" id="KW-1185">Reference proteome</keyword>
<name>A0A4R0QSR1_9BIFI</name>
<dbReference type="EC" id="3.5.1.18" evidence="3"/>
<dbReference type="InterPro" id="IPR002933">
    <property type="entry name" value="Peptidase_M20"/>
</dbReference>
<dbReference type="GO" id="GO:0009089">
    <property type="term" value="P:lysine biosynthetic process via diaminopimelate"/>
    <property type="evidence" value="ECO:0007669"/>
    <property type="project" value="UniProtKB-UniRule"/>
</dbReference>
<dbReference type="PANTHER" id="PTHR43808">
    <property type="entry name" value="ACETYLORNITHINE DEACETYLASE"/>
    <property type="match status" value="1"/>
</dbReference>
<proteinExistence type="predicted"/>
<keyword evidence="2 5" id="KW-0378">Hydrolase</keyword>
<dbReference type="InterPro" id="IPR011650">
    <property type="entry name" value="Peptidase_M20_dimer"/>
</dbReference>
<reference evidence="5 6" key="1">
    <citation type="submission" date="2018-12" db="EMBL/GenBank/DDBJ databases">
        <title>Alloscrdovia theropitheci sp. nov: a novel taxon from the feces of the bleeding-herat monkey (Theropithecus geleda).</title>
        <authorList>
            <person name="Modesto M."/>
        </authorList>
    </citation>
    <scope>NUCLEOTIDE SEQUENCE [LARGE SCALE GENOMIC DNA]</scope>
    <source>
        <strain evidence="5 6">GLDI4/2</strain>
    </source>
</reference>
<dbReference type="Proteomes" id="UP000291289">
    <property type="component" value="Unassembled WGS sequence"/>
</dbReference>
<evidence type="ECO:0000313" key="5">
    <source>
        <dbReference type="EMBL" id="TCD54508.1"/>
    </source>
</evidence>
<organism evidence="5 6">
    <name type="scientific">Alloscardovia theropitheci</name>
    <dbReference type="NCBI Taxonomy" id="2496842"/>
    <lineage>
        <taxon>Bacteria</taxon>
        <taxon>Bacillati</taxon>
        <taxon>Actinomycetota</taxon>
        <taxon>Actinomycetes</taxon>
        <taxon>Bifidobacteriales</taxon>
        <taxon>Bifidobacteriaceae</taxon>
        <taxon>Alloscardovia</taxon>
    </lineage>
</organism>
<dbReference type="Pfam" id="PF07687">
    <property type="entry name" value="M20_dimer"/>
    <property type="match status" value="1"/>
</dbReference>
<evidence type="ECO:0000256" key="3">
    <source>
        <dbReference type="NCBIfam" id="TIGR01900"/>
    </source>
</evidence>
<dbReference type="GO" id="GO:0046872">
    <property type="term" value="F:metal ion binding"/>
    <property type="evidence" value="ECO:0007669"/>
    <property type="project" value="UniProtKB-KW"/>
</dbReference>
<dbReference type="RefSeq" id="WP_131283577.1">
    <property type="nucleotide sequence ID" value="NZ_RXLP01000015.1"/>
</dbReference>
<dbReference type="GO" id="GO:0006526">
    <property type="term" value="P:L-arginine biosynthetic process"/>
    <property type="evidence" value="ECO:0007669"/>
    <property type="project" value="TreeGrafter"/>
</dbReference>
<gene>
    <name evidence="5" type="ORF">EJ419_03275</name>
</gene>
<evidence type="ECO:0000256" key="2">
    <source>
        <dbReference type="ARBA" id="ARBA00022801"/>
    </source>
</evidence>
<dbReference type="Pfam" id="PF01546">
    <property type="entry name" value="Peptidase_M20"/>
    <property type="match status" value="1"/>
</dbReference>
<dbReference type="InterPro" id="IPR010174">
    <property type="entry name" value="Succinyl-DAP_deSuclase_DapE"/>
</dbReference>
<evidence type="ECO:0000256" key="1">
    <source>
        <dbReference type="ARBA" id="ARBA00022723"/>
    </source>
</evidence>
<dbReference type="Gene3D" id="3.40.630.10">
    <property type="entry name" value="Zn peptidases"/>
    <property type="match status" value="1"/>
</dbReference>
<keyword evidence="1" id="KW-0479">Metal-binding</keyword>
<dbReference type="PANTHER" id="PTHR43808:SF31">
    <property type="entry name" value="N-ACETYL-L-CITRULLINE DEACETYLASE"/>
    <property type="match status" value="1"/>
</dbReference>
<sequence length="397" mass="43400">MTNELGTTVTEIFNAIMNVYSVSDSETELADAVEKYLLESKHLEVRRYGDTVVASTNFGKSQRVILAGHIDVVPVIDNFPPLLLSSGDERIRADIAQSYPQSDVVYGRGATDMKASDAAFLYLAREIDCAEKTAVDITYVFYDHEEVQAEKNGLGRVVAKHPDWIRGDFAIIGEPTNGLIEGGCNGTMRFDIVLHGVAAHSARAWMGDNAIHHAAHVLTVLDSYQPATINVDGLDFREGLNATMISGGEGTNIIPQECRIHINYRFAPDKTIEEAKRLLMGESCASTSGVNKGIMRADGGLFEGYDIEMKDESSGARPGLTSEFGQSLVQLVHKKTGKNPTAKFGWTDVARFSDLNIPAVNLGAGNPLLAHKSDEQIALQAVEDYTYLLREWLLGKF</sequence>
<evidence type="ECO:0000313" key="6">
    <source>
        <dbReference type="Proteomes" id="UP000291289"/>
    </source>
</evidence>
<feature type="domain" description="Peptidase M20 dimerisation" evidence="4">
    <location>
        <begin position="186"/>
        <end position="278"/>
    </location>
</feature>
<dbReference type="GO" id="GO:0008777">
    <property type="term" value="F:acetylornithine deacetylase activity"/>
    <property type="evidence" value="ECO:0007669"/>
    <property type="project" value="TreeGrafter"/>
</dbReference>
<dbReference type="Gene3D" id="3.30.70.360">
    <property type="match status" value="1"/>
</dbReference>
<dbReference type="EMBL" id="RXLP01000015">
    <property type="protein sequence ID" value="TCD54508.1"/>
    <property type="molecule type" value="Genomic_DNA"/>
</dbReference>
<accession>A0A4R0QSR1</accession>
<comment type="caution">
    <text evidence="5">The sequence shown here is derived from an EMBL/GenBank/DDBJ whole genome shotgun (WGS) entry which is preliminary data.</text>
</comment>
<dbReference type="InterPro" id="IPR036264">
    <property type="entry name" value="Bact_exopeptidase_dim_dom"/>
</dbReference>
<dbReference type="SUPFAM" id="SSF55031">
    <property type="entry name" value="Bacterial exopeptidase dimerisation domain"/>
    <property type="match status" value="1"/>
</dbReference>
<dbReference type="InterPro" id="IPR050072">
    <property type="entry name" value="Peptidase_M20A"/>
</dbReference>
<evidence type="ECO:0000259" key="4">
    <source>
        <dbReference type="Pfam" id="PF07687"/>
    </source>
</evidence>